<feature type="transmembrane region" description="Helical" evidence="2">
    <location>
        <begin position="47"/>
        <end position="66"/>
    </location>
</feature>
<dbReference type="GO" id="GO:0016020">
    <property type="term" value="C:membrane"/>
    <property type="evidence" value="ECO:0007669"/>
    <property type="project" value="InterPro"/>
</dbReference>
<evidence type="ECO:0000259" key="3">
    <source>
        <dbReference type="Pfam" id="PF06580"/>
    </source>
</evidence>
<keyword evidence="2" id="KW-0472">Membrane</keyword>
<keyword evidence="1" id="KW-0175">Coiled coil</keyword>
<keyword evidence="2" id="KW-1133">Transmembrane helix</keyword>
<evidence type="ECO:0000313" key="4">
    <source>
        <dbReference type="EMBL" id="RGR94885.1"/>
    </source>
</evidence>
<comment type="caution">
    <text evidence="4">The sequence shown here is derived from an EMBL/GenBank/DDBJ whole genome shotgun (WGS) entry which is preliminary data.</text>
</comment>
<dbReference type="PANTHER" id="PTHR34220">
    <property type="entry name" value="SENSOR HISTIDINE KINASE YPDA"/>
    <property type="match status" value="1"/>
</dbReference>
<dbReference type="EMBL" id="QRUU01000040">
    <property type="protein sequence ID" value="RGR94885.1"/>
    <property type="molecule type" value="Genomic_DNA"/>
</dbReference>
<evidence type="ECO:0000256" key="2">
    <source>
        <dbReference type="SAM" id="Phobius"/>
    </source>
</evidence>
<dbReference type="GO" id="GO:0000155">
    <property type="term" value="F:phosphorelay sensor kinase activity"/>
    <property type="evidence" value="ECO:0007669"/>
    <property type="project" value="InterPro"/>
</dbReference>
<evidence type="ECO:0000256" key="1">
    <source>
        <dbReference type="SAM" id="Coils"/>
    </source>
</evidence>
<keyword evidence="2" id="KW-0812">Transmembrane</keyword>
<gene>
    <name evidence="4" type="ORF">DWY20_09610</name>
</gene>
<dbReference type="AlphaFoldDB" id="A0A412GJ51"/>
<organism evidence="4 5">
    <name type="scientific">Phocaeicola coprocola</name>
    <dbReference type="NCBI Taxonomy" id="310298"/>
    <lineage>
        <taxon>Bacteria</taxon>
        <taxon>Pseudomonadati</taxon>
        <taxon>Bacteroidota</taxon>
        <taxon>Bacteroidia</taxon>
        <taxon>Bacteroidales</taxon>
        <taxon>Bacteroidaceae</taxon>
        <taxon>Phocaeicola</taxon>
    </lineage>
</organism>
<dbReference type="RefSeq" id="WP_022126043.1">
    <property type="nucleotide sequence ID" value="NZ_CAUGSU010000029.1"/>
</dbReference>
<sequence length="354" mass="41641">MIEMKNRLKDIKRYLWDVLLFSGIGCFSYFLLVYYADIPSQYQDRLMTFQAFSAVVVLFNGVGLSVKYINEKLMMYYQFFLKNHRMLSIGLITAAIILFISNYLLLVSTKLLIESPHPFMLKDKGLYVMLTVWFIELIIVGQFMLNRFYVDLVKLYKRAEELEEKTAQARYMALQNQLNPHFLFNSLNTLISEIEYNPMNAIEFTRNLADTYRYILYCQDKHTIPLREELDFLNTYILLQKVRLGDCLNINNTIDEKYWDVPIPPLTLQLLIENVIKHNIISLSKPMEVKLTTEVRDKEVWLSVSNPIKLKQGVASSGKGLMNLSQRYKLLCNRELIIENNKNKFVIKVPLLYE</sequence>
<dbReference type="Proteomes" id="UP000285864">
    <property type="component" value="Unassembled WGS sequence"/>
</dbReference>
<name>A0A412GJ51_9BACT</name>
<keyword evidence="5" id="KW-1185">Reference proteome</keyword>
<protein>
    <recommendedName>
        <fullName evidence="3">Signal transduction histidine kinase internal region domain-containing protein</fullName>
    </recommendedName>
</protein>
<dbReference type="PANTHER" id="PTHR34220:SF7">
    <property type="entry name" value="SENSOR HISTIDINE KINASE YPDA"/>
    <property type="match status" value="1"/>
</dbReference>
<feature type="transmembrane region" description="Helical" evidence="2">
    <location>
        <begin position="126"/>
        <end position="145"/>
    </location>
</feature>
<feature type="coiled-coil region" evidence="1">
    <location>
        <begin position="145"/>
        <end position="177"/>
    </location>
</feature>
<evidence type="ECO:0000313" key="5">
    <source>
        <dbReference type="Proteomes" id="UP000285864"/>
    </source>
</evidence>
<proteinExistence type="predicted"/>
<dbReference type="Pfam" id="PF06580">
    <property type="entry name" value="His_kinase"/>
    <property type="match status" value="1"/>
</dbReference>
<accession>A0A412GJ51</accession>
<dbReference type="InterPro" id="IPR010559">
    <property type="entry name" value="Sig_transdc_His_kin_internal"/>
</dbReference>
<feature type="transmembrane region" description="Helical" evidence="2">
    <location>
        <begin position="87"/>
        <end position="106"/>
    </location>
</feature>
<feature type="transmembrane region" description="Helical" evidence="2">
    <location>
        <begin position="14"/>
        <end position="35"/>
    </location>
</feature>
<feature type="domain" description="Signal transduction histidine kinase internal region" evidence="3">
    <location>
        <begin position="169"/>
        <end position="246"/>
    </location>
</feature>
<reference evidence="4 5" key="1">
    <citation type="submission" date="2018-08" db="EMBL/GenBank/DDBJ databases">
        <title>A genome reference for cultivated species of the human gut microbiota.</title>
        <authorList>
            <person name="Zou Y."/>
            <person name="Xue W."/>
            <person name="Luo G."/>
        </authorList>
    </citation>
    <scope>NUCLEOTIDE SEQUENCE [LARGE SCALE GENOMIC DNA]</scope>
    <source>
        <strain evidence="4 5">AF24-2</strain>
    </source>
</reference>
<dbReference type="InterPro" id="IPR050640">
    <property type="entry name" value="Bact_2-comp_sensor_kinase"/>
</dbReference>